<proteinExistence type="predicted"/>
<accession>A0A382R227</accession>
<gene>
    <name evidence="1" type="ORF">METZ01_LOCUS344131</name>
</gene>
<protein>
    <submittedName>
        <fullName evidence="1">Uncharacterized protein</fullName>
    </submittedName>
</protein>
<sequence length="60" mass="6882">MSEKSDFTSKVPKLTFSTILDQQIEQLKIDLLTQRFAQSRQQLSVDPTVQIIIMSIQKEG</sequence>
<evidence type="ECO:0000313" key="1">
    <source>
        <dbReference type="EMBL" id="SVC91277.1"/>
    </source>
</evidence>
<reference evidence="1" key="1">
    <citation type="submission" date="2018-05" db="EMBL/GenBank/DDBJ databases">
        <authorList>
            <person name="Lanie J.A."/>
            <person name="Ng W.-L."/>
            <person name="Kazmierczak K.M."/>
            <person name="Andrzejewski T.M."/>
            <person name="Davidsen T.M."/>
            <person name="Wayne K.J."/>
            <person name="Tettelin H."/>
            <person name="Glass J.I."/>
            <person name="Rusch D."/>
            <person name="Podicherti R."/>
            <person name="Tsui H.-C.T."/>
            <person name="Winkler M.E."/>
        </authorList>
    </citation>
    <scope>NUCLEOTIDE SEQUENCE</scope>
</reference>
<dbReference type="AlphaFoldDB" id="A0A382R227"/>
<name>A0A382R227_9ZZZZ</name>
<organism evidence="1">
    <name type="scientific">marine metagenome</name>
    <dbReference type="NCBI Taxonomy" id="408172"/>
    <lineage>
        <taxon>unclassified sequences</taxon>
        <taxon>metagenomes</taxon>
        <taxon>ecological metagenomes</taxon>
    </lineage>
</organism>
<dbReference type="EMBL" id="UINC01118263">
    <property type="protein sequence ID" value="SVC91277.1"/>
    <property type="molecule type" value="Genomic_DNA"/>
</dbReference>